<name>A0A1I0CDB6_9BACI</name>
<evidence type="ECO:0000313" key="2">
    <source>
        <dbReference type="Proteomes" id="UP000199095"/>
    </source>
</evidence>
<dbReference type="InterPro" id="IPR010461">
    <property type="entry name" value="ComK"/>
</dbReference>
<dbReference type="EMBL" id="FOHJ01000003">
    <property type="protein sequence ID" value="SET17086.1"/>
    <property type="molecule type" value="Genomic_DNA"/>
</dbReference>
<sequence>MTNILNDYSIKPSTMALLPTRHFEYDTLVMEQEQEFYVRKTPLQLIKKACLEARSSYDGRREYIMYKTNFRHKVPIPVNPSLQIYAFPTRSPQDFNCKWIFFQHIQSLQHAPSIKSSNEKSIITFKNGQTLGMGESYYLLERQMQRTGSCVLIMREGMNQPVATS</sequence>
<organism evidence="1 2">
    <name type="scientific">Salinibacillus kushneri</name>
    <dbReference type="NCBI Taxonomy" id="237682"/>
    <lineage>
        <taxon>Bacteria</taxon>
        <taxon>Bacillati</taxon>
        <taxon>Bacillota</taxon>
        <taxon>Bacilli</taxon>
        <taxon>Bacillales</taxon>
        <taxon>Bacillaceae</taxon>
        <taxon>Salinibacillus</taxon>
    </lineage>
</organism>
<protein>
    <submittedName>
        <fullName evidence="1">Competence protein ComK</fullName>
    </submittedName>
</protein>
<keyword evidence="2" id="KW-1185">Reference proteome</keyword>
<proteinExistence type="predicted"/>
<dbReference type="Pfam" id="PF06338">
    <property type="entry name" value="ComK"/>
    <property type="match status" value="1"/>
</dbReference>
<dbReference type="STRING" id="237682.SAMN05421676_103114"/>
<dbReference type="AlphaFoldDB" id="A0A1I0CDB6"/>
<reference evidence="2" key="1">
    <citation type="submission" date="2016-10" db="EMBL/GenBank/DDBJ databases">
        <authorList>
            <person name="Varghese N."/>
            <person name="Submissions S."/>
        </authorList>
    </citation>
    <scope>NUCLEOTIDE SEQUENCE [LARGE SCALE GENOMIC DNA]</scope>
    <source>
        <strain evidence="2">CGMCC 1.3566</strain>
    </source>
</reference>
<gene>
    <name evidence="1" type="ORF">SAMN05421676_103114</name>
</gene>
<evidence type="ECO:0000313" key="1">
    <source>
        <dbReference type="EMBL" id="SET17086.1"/>
    </source>
</evidence>
<dbReference type="RefSeq" id="WP_093132736.1">
    <property type="nucleotide sequence ID" value="NZ_FOHJ01000003.1"/>
</dbReference>
<accession>A0A1I0CDB6</accession>
<dbReference type="OrthoDB" id="2417337at2"/>
<dbReference type="Proteomes" id="UP000199095">
    <property type="component" value="Unassembled WGS sequence"/>
</dbReference>
<dbReference type="GO" id="GO:0030420">
    <property type="term" value="P:establishment of competence for transformation"/>
    <property type="evidence" value="ECO:0007669"/>
    <property type="project" value="InterPro"/>
</dbReference>